<reference evidence="3 4" key="1">
    <citation type="submission" date="2016-03" db="EMBL/GenBank/DDBJ databases">
        <title>Genome sequence of Nesiotobacter sp. nov., a moderately halophilic alphaproteobacterium isolated from the Yellow Sea, China.</title>
        <authorList>
            <person name="Zhang G."/>
            <person name="Zhang R."/>
        </authorList>
    </citation>
    <scope>NUCLEOTIDE SEQUENCE [LARGE SCALE GENOMIC DNA]</scope>
    <source>
        <strain evidence="3 4">WB1-6</strain>
    </source>
</reference>
<evidence type="ECO:0000259" key="2">
    <source>
        <dbReference type="Pfam" id="PF03061"/>
    </source>
</evidence>
<dbReference type="STRING" id="197461.A3843_13490"/>
<feature type="domain" description="Thioesterase" evidence="2">
    <location>
        <begin position="53"/>
        <end position="124"/>
    </location>
</feature>
<name>A0A1U7JFV4_9HYPH</name>
<gene>
    <name evidence="3" type="ORF">A3843_13490</name>
</gene>
<comment type="caution">
    <text evidence="3">The sequence shown here is derived from an EMBL/GenBank/DDBJ whole genome shotgun (WGS) entry which is preliminary data.</text>
</comment>
<evidence type="ECO:0000256" key="1">
    <source>
        <dbReference type="ARBA" id="ARBA00022801"/>
    </source>
</evidence>
<evidence type="ECO:0000313" key="3">
    <source>
        <dbReference type="EMBL" id="OKL43630.1"/>
    </source>
</evidence>
<protein>
    <submittedName>
        <fullName evidence="3">Thioesterase</fullName>
    </submittedName>
</protein>
<keyword evidence="4" id="KW-1185">Reference proteome</keyword>
<sequence>MDQPAMTAAEVTRFLDEVFPQMHAQGRIYFVDQIVWRQAQVRCVAGEQQLRPGGTVSGPTLMTLADFASYAVILGSIGPRALAVTTNLNINFLRKPEAGVLIAKCRILKLGKRLIVTDCEIAGEGSEDLVAHATATYSVPPR</sequence>
<dbReference type="EMBL" id="LVVZ01000019">
    <property type="protein sequence ID" value="OKL43630.1"/>
    <property type="molecule type" value="Genomic_DNA"/>
</dbReference>
<dbReference type="AlphaFoldDB" id="A0A1U7JFV4"/>
<dbReference type="SUPFAM" id="SSF54637">
    <property type="entry name" value="Thioesterase/thiol ester dehydrase-isomerase"/>
    <property type="match status" value="1"/>
</dbReference>
<organism evidence="3 4">
    <name type="scientific">Pseudovibrio exalbescens</name>
    <dbReference type="NCBI Taxonomy" id="197461"/>
    <lineage>
        <taxon>Bacteria</taxon>
        <taxon>Pseudomonadati</taxon>
        <taxon>Pseudomonadota</taxon>
        <taxon>Alphaproteobacteria</taxon>
        <taxon>Hyphomicrobiales</taxon>
        <taxon>Stappiaceae</taxon>
        <taxon>Pseudovibrio</taxon>
    </lineage>
</organism>
<proteinExistence type="predicted"/>
<evidence type="ECO:0000313" key="4">
    <source>
        <dbReference type="Proteomes" id="UP000185783"/>
    </source>
</evidence>
<dbReference type="InterPro" id="IPR006683">
    <property type="entry name" value="Thioestr_dom"/>
</dbReference>
<dbReference type="RefSeq" id="WP_028480825.1">
    <property type="nucleotide sequence ID" value="NZ_LVVZ01000019.1"/>
</dbReference>
<accession>A0A1U7JFV4</accession>
<dbReference type="InterPro" id="IPR029069">
    <property type="entry name" value="HotDog_dom_sf"/>
</dbReference>
<dbReference type="NCBIfam" id="TIGR00369">
    <property type="entry name" value="unchar_dom_1"/>
    <property type="match status" value="1"/>
</dbReference>
<keyword evidence="1" id="KW-0378">Hydrolase</keyword>
<dbReference type="Gene3D" id="3.10.129.10">
    <property type="entry name" value="Hotdog Thioesterase"/>
    <property type="match status" value="1"/>
</dbReference>
<dbReference type="InterPro" id="IPR003736">
    <property type="entry name" value="PAAI_dom"/>
</dbReference>
<dbReference type="Pfam" id="PF03061">
    <property type="entry name" value="4HBT"/>
    <property type="match status" value="1"/>
</dbReference>
<dbReference type="CDD" id="cd03443">
    <property type="entry name" value="PaaI_thioesterase"/>
    <property type="match status" value="1"/>
</dbReference>
<dbReference type="GO" id="GO:0016289">
    <property type="term" value="F:acyl-CoA hydrolase activity"/>
    <property type="evidence" value="ECO:0007669"/>
    <property type="project" value="UniProtKB-ARBA"/>
</dbReference>
<dbReference type="Proteomes" id="UP000185783">
    <property type="component" value="Unassembled WGS sequence"/>
</dbReference>